<keyword evidence="1" id="KW-1133">Transmembrane helix</keyword>
<dbReference type="GO" id="GO:0016020">
    <property type="term" value="C:membrane"/>
    <property type="evidence" value="ECO:0007669"/>
    <property type="project" value="InterPro"/>
</dbReference>
<sequence>MIGGYIGMLLKPEKLEKKTSTIILALISGFLLVIGSLVLSFFLSDALKINIVTGFLSLAPGGIGLDGDNSQ</sequence>
<dbReference type="Pfam" id="PF05145">
    <property type="entry name" value="AbrB"/>
    <property type="match status" value="1"/>
</dbReference>
<dbReference type="Proteomes" id="UP000761411">
    <property type="component" value="Unassembled WGS sequence"/>
</dbReference>
<feature type="transmembrane region" description="Helical" evidence="1">
    <location>
        <begin position="21"/>
        <end position="43"/>
    </location>
</feature>
<dbReference type="InterPro" id="IPR007820">
    <property type="entry name" value="AbrB_fam"/>
</dbReference>
<keyword evidence="3" id="KW-1185">Reference proteome</keyword>
<evidence type="ECO:0000313" key="3">
    <source>
        <dbReference type="Proteomes" id="UP000761411"/>
    </source>
</evidence>
<keyword evidence="1" id="KW-0812">Transmembrane</keyword>
<evidence type="ECO:0000256" key="1">
    <source>
        <dbReference type="SAM" id="Phobius"/>
    </source>
</evidence>
<evidence type="ECO:0000313" key="2">
    <source>
        <dbReference type="EMBL" id="MBS8264224.1"/>
    </source>
</evidence>
<dbReference type="EMBL" id="QTKX01000001">
    <property type="protein sequence ID" value="MBS8264224.1"/>
    <property type="molecule type" value="Genomic_DNA"/>
</dbReference>
<accession>A0A944CJD9</accession>
<dbReference type="AlphaFoldDB" id="A0A944CJD9"/>
<name>A0A944CJD9_9BACI</name>
<dbReference type="GO" id="GO:0010468">
    <property type="term" value="P:regulation of gene expression"/>
    <property type="evidence" value="ECO:0007669"/>
    <property type="project" value="InterPro"/>
</dbReference>
<keyword evidence="1" id="KW-0472">Membrane</keyword>
<protein>
    <submittedName>
        <fullName evidence="2">Uncharacterized protein</fullName>
    </submittedName>
</protein>
<comment type="caution">
    <text evidence="2">The sequence shown here is derived from an EMBL/GenBank/DDBJ whole genome shotgun (WGS) entry which is preliminary data.</text>
</comment>
<reference evidence="2 3" key="1">
    <citation type="journal article" date="2021" name="Microorganisms">
        <title>Bacterial Dimethylsulfoniopropionate Biosynthesis in the East China Sea.</title>
        <authorList>
            <person name="Liu J."/>
            <person name="Zhang Y."/>
            <person name="Liu J."/>
            <person name="Zhong H."/>
            <person name="Williams B.T."/>
            <person name="Zheng Y."/>
            <person name="Curson A.R.J."/>
            <person name="Sun C."/>
            <person name="Sun H."/>
            <person name="Song D."/>
            <person name="Wagner Mackenzie B."/>
            <person name="Bermejo Martinez A."/>
            <person name="Todd J.D."/>
            <person name="Zhang X.H."/>
        </authorList>
    </citation>
    <scope>NUCLEOTIDE SEQUENCE [LARGE SCALE GENOMIC DNA]</scope>
    <source>
        <strain evidence="2 3">ESS08</strain>
    </source>
</reference>
<dbReference type="RefSeq" id="WP_274609510.1">
    <property type="nucleotide sequence ID" value="NZ_QTKX01000001.1"/>
</dbReference>
<organism evidence="2 3">
    <name type="scientific">Mesobacillus boroniphilus</name>
    <dbReference type="NCBI Taxonomy" id="308892"/>
    <lineage>
        <taxon>Bacteria</taxon>
        <taxon>Bacillati</taxon>
        <taxon>Bacillota</taxon>
        <taxon>Bacilli</taxon>
        <taxon>Bacillales</taxon>
        <taxon>Bacillaceae</taxon>
        <taxon>Mesobacillus</taxon>
    </lineage>
</organism>
<gene>
    <name evidence="2" type="ORF">DYI25_07220</name>
</gene>
<proteinExistence type="predicted"/>